<keyword evidence="1" id="KW-0808">Transferase</keyword>
<dbReference type="Proteomes" id="UP000297229">
    <property type="component" value="Unassembled WGS sequence"/>
</dbReference>
<protein>
    <recommendedName>
        <fullName evidence="3">Ketosynthase family 3 (KS3) domain-containing protein</fullName>
    </recommendedName>
</protein>
<dbReference type="SMART" id="SM00825">
    <property type="entry name" value="PKS_KS"/>
    <property type="match status" value="1"/>
</dbReference>
<dbReference type="PANTHER" id="PTHR43775:SF29">
    <property type="entry name" value="ASPERFURANONE POLYKETIDE SYNTHASE AFOG-RELATED"/>
    <property type="match status" value="1"/>
</dbReference>
<dbReference type="GO" id="GO:0044550">
    <property type="term" value="P:secondary metabolite biosynthetic process"/>
    <property type="evidence" value="ECO:0007669"/>
    <property type="project" value="TreeGrafter"/>
</dbReference>
<evidence type="ECO:0000256" key="2">
    <source>
        <dbReference type="ARBA" id="ARBA00023002"/>
    </source>
</evidence>
<dbReference type="SUPFAM" id="SSF53901">
    <property type="entry name" value="Thiolase-like"/>
    <property type="match status" value="1"/>
</dbReference>
<dbReference type="PROSITE" id="PS52004">
    <property type="entry name" value="KS3_2"/>
    <property type="match status" value="1"/>
</dbReference>
<dbReference type="InterPro" id="IPR018201">
    <property type="entry name" value="Ketoacyl_synth_AS"/>
</dbReference>
<evidence type="ECO:0000256" key="1">
    <source>
        <dbReference type="ARBA" id="ARBA00022679"/>
    </source>
</evidence>
<dbReference type="InterPro" id="IPR014030">
    <property type="entry name" value="Ketoacyl_synth_N"/>
</dbReference>
<dbReference type="PROSITE" id="PS00606">
    <property type="entry name" value="KS3_1"/>
    <property type="match status" value="1"/>
</dbReference>
<accession>A0A4Z1JJU0</accession>
<evidence type="ECO:0000313" key="4">
    <source>
        <dbReference type="EMBL" id="TGO73838.1"/>
    </source>
</evidence>
<keyword evidence="5" id="KW-1185">Reference proteome</keyword>
<evidence type="ECO:0000313" key="5">
    <source>
        <dbReference type="Proteomes" id="UP000297229"/>
    </source>
</evidence>
<proteinExistence type="predicted"/>
<dbReference type="InterPro" id="IPR050091">
    <property type="entry name" value="PKS_NRPS_Biosynth_Enz"/>
</dbReference>
<dbReference type="CDD" id="cd00833">
    <property type="entry name" value="PKS"/>
    <property type="match status" value="1"/>
</dbReference>
<dbReference type="PANTHER" id="PTHR43775">
    <property type="entry name" value="FATTY ACID SYNTHASE"/>
    <property type="match status" value="1"/>
</dbReference>
<dbReference type="AlphaFoldDB" id="A0A4Z1JJU0"/>
<evidence type="ECO:0000259" key="3">
    <source>
        <dbReference type="PROSITE" id="PS52004"/>
    </source>
</evidence>
<dbReference type="STRING" id="278938.A0A4Z1JJU0"/>
<dbReference type="GO" id="GO:0016491">
    <property type="term" value="F:oxidoreductase activity"/>
    <property type="evidence" value="ECO:0007669"/>
    <property type="project" value="UniProtKB-KW"/>
</dbReference>
<dbReference type="GO" id="GO:0004312">
    <property type="term" value="F:fatty acid synthase activity"/>
    <property type="evidence" value="ECO:0007669"/>
    <property type="project" value="TreeGrafter"/>
</dbReference>
<organism evidence="4 5">
    <name type="scientific">Botrytis elliptica</name>
    <dbReference type="NCBI Taxonomy" id="278938"/>
    <lineage>
        <taxon>Eukaryota</taxon>
        <taxon>Fungi</taxon>
        <taxon>Dikarya</taxon>
        <taxon>Ascomycota</taxon>
        <taxon>Pezizomycotina</taxon>
        <taxon>Leotiomycetes</taxon>
        <taxon>Helotiales</taxon>
        <taxon>Sclerotiniaceae</taxon>
        <taxon>Botrytis</taxon>
    </lineage>
</organism>
<dbReference type="GO" id="GO:0004315">
    <property type="term" value="F:3-oxoacyl-[acyl-carrier-protein] synthase activity"/>
    <property type="evidence" value="ECO:0007669"/>
    <property type="project" value="InterPro"/>
</dbReference>
<dbReference type="InterPro" id="IPR020841">
    <property type="entry name" value="PKS_Beta-ketoAc_synthase_dom"/>
</dbReference>
<keyword evidence="2" id="KW-0560">Oxidoreductase</keyword>
<comment type="caution">
    <text evidence="4">The sequence shown here is derived from an EMBL/GenBank/DDBJ whole genome shotgun (WGS) entry which is preliminary data.</text>
</comment>
<dbReference type="InterPro" id="IPR016039">
    <property type="entry name" value="Thiolase-like"/>
</dbReference>
<sequence length="202" mass="22388">MDQDLLEPIAIIGMSLKYPQDATSPEAFWKLIREKRCTMTEWPSDRLNIDAFYHPDKNKNSTIYTRGGNFLQDDLAAFDPSFFSITAEEAKAMDPQHRLLLETTYHALENAGIPLNEASGTKTGVYTGSMADDYRFTSLKDPEDLPKYAVTGTAMSLLANRLSWFFNFGGPSINLDSACSSSLMALDIACQGLRNGDSSMVC</sequence>
<reference evidence="4 5" key="1">
    <citation type="submission" date="2017-12" db="EMBL/GenBank/DDBJ databases">
        <title>Comparative genomics of Botrytis spp.</title>
        <authorList>
            <person name="Valero-Jimenez C.A."/>
            <person name="Tapia P."/>
            <person name="Veloso J."/>
            <person name="Silva-Moreno E."/>
            <person name="Staats M."/>
            <person name="Valdes J.H."/>
            <person name="Van Kan J.A.L."/>
        </authorList>
    </citation>
    <scope>NUCLEOTIDE SEQUENCE [LARGE SCALE GENOMIC DNA]</scope>
    <source>
        <strain evidence="4 5">Be9601</strain>
    </source>
</reference>
<dbReference type="Pfam" id="PF00109">
    <property type="entry name" value="ketoacyl-synt"/>
    <property type="match status" value="1"/>
</dbReference>
<dbReference type="EMBL" id="PQXM01000325">
    <property type="protein sequence ID" value="TGO73838.1"/>
    <property type="molecule type" value="Genomic_DNA"/>
</dbReference>
<name>A0A4Z1JJU0_9HELO</name>
<gene>
    <name evidence="4" type="ORF">BELL_0327g00010</name>
</gene>
<dbReference type="Gene3D" id="3.40.47.10">
    <property type="match status" value="1"/>
</dbReference>
<dbReference type="GO" id="GO:0006633">
    <property type="term" value="P:fatty acid biosynthetic process"/>
    <property type="evidence" value="ECO:0007669"/>
    <property type="project" value="InterPro"/>
</dbReference>
<feature type="domain" description="Ketosynthase family 3 (KS3)" evidence="3">
    <location>
        <begin position="6"/>
        <end position="202"/>
    </location>
</feature>